<evidence type="ECO:0000256" key="2">
    <source>
        <dbReference type="ARBA" id="ARBA00022908"/>
    </source>
</evidence>
<evidence type="ECO:0000313" key="7">
    <source>
        <dbReference type="Proteomes" id="UP000006015"/>
    </source>
</evidence>
<comment type="caution">
    <text evidence="6">The sequence shown here is derived from an EMBL/GenBank/DDBJ whole genome shotgun (WGS) entry which is preliminary data.</text>
</comment>
<dbReference type="InterPro" id="IPR013762">
    <property type="entry name" value="Integrase-like_cat_sf"/>
</dbReference>
<evidence type="ECO:0000259" key="5">
    <source>
        <dbReference type="Pfam" id="PF14657"/>
    </source>
</evidence>
<proteinExistence type="inferred from homology"/>
<organism evidence="6 7">
    <name type="scientific">Corynebacterium ammoniagenes DSM 20306</name>
    <dbReference type="NCBI Taxonomy" id="649754"/>
    <lineage>
        <taxon>Bacteria</taxon>
        <taxon>Bacillati</taxon>
        <taxon>Actinomycetota</taxon>
        <taxon>Actinomycetes</taxon>
        <taxon>Mycobacteriales</taxon>
        <taxon>Corynebacteriaceae</taxon>
        <taxon>Corynebacterium</taxon>
    </lineage>
</organism>
<name>A0ABP2I9N2_CORAM</name>
<feature type="domain" description="AP2-like integrase N-terminal" evidence="5">
    <location>
        <begin position="15"/>
        <end position="43"/>
    </location>
</feature>
<comment type="similarity">
    <text evidence="1">Belongs to the 'phage' integrase family.</text>
</comment>
<evidence type="ECO:0000313" key="6">
    <source>
        <dbReference type="EMBL" id="EFG80196.1"/>
    </source>
</evidence>
<protein>
    <recommendedName>
        <fullName evidence="5">AP2-like integrase N-terminal domain-containing protein</fullName>
    </recommendedName>
</protein>
<dbReference type="EMBL" id="ADNS01000031">
    <property type="protein sequence ID" value="EFG80196.1"/>
    <property type="molecule type" value="Genomic_DNA"/>
</dbReference>
<evidence type="ECO:0000256" key="1">
    <source>
        <dbReference type="ARBA" id="ARBA00008857"/>
    </source>
</evidence>
<dbReference type="InterPro" id="IPR010998">
    <property type="entry name" value="Integrase_recombinase_N"/>
</dbReference>
<dbReference type="Gene3D" id="1.10.443.10">
    <property type="entry name" value="Intergrase catalytic core"/>
    <property type="match status" value="1"/>
</dbReference>
<evidence type="ECO:0000256" key="4">
    <source>
        <dbReference type="ARBA" id="ARBA00023172"/>
    </source>
</evidence>
<gene>
    <name evidence="6" type="ORF">HMPREF0281_02287</name>
</gene>
<evidence type="ECO:0000256" key="3">
    <source>
        <dbReference type="ARBA" id="ARBA00023125"/>
    </source>
</evidence>
<dbReference type="PANTHER" id="PTHR30629:SF2">
    <property type="entry name" value="PROPHAGE INTEGRASE INTS-RELATED"/>
    <property type="match status" value="1"/>
</dbReference>
<sequence length="258" mass="28706">MASVKKYETAKGYAWRVQYRSPDGKSRTKQGFRTKTEAQAWADKNAVNTREGSWIDPALGKATIADLAETWKQSWAHLKPATKSINESTWRMHVQPAWGERQISTIRKSEVQVWLGTITRYTSGENPEPTSEPASPTTVRNCHMVLAQILDLAVDDRMISTNPARGVKLLSKSAAVKAYLTAEQLHTLVKECGEKGDLIALLGTTGLRYGEATALHVSDVDLLRRRIRVERTVRITSDGVIWASPKLVSAALWRSLHG</sequence>
<dbReference type="Gene3D" id="1.10.150.130">
    <property type="match status" value="1"/>
</dbReference>
<dbReference type="InterPro" id="IPR011010">
    <property type="entry name" value="DNA_brk_join_enz"/>
</dbReference>
<dbReference type="Pfam" id="PF14657">
    <property type="entry name" value="Arm-DNA-bind_4"/>
    <property type="match status" value="1"/>
</dbReference>
<dbReference type="SUPFAM" id="SSF56349">
    <property type="entry name" value="DNA breaking-rejoining enzymes"/>
    <property type="match status" value="1"/>
</dbReference>
<reference evidence="6 7" key="1">
    <citation type="submission" date="2010-04" db="EMBL/GenBank/DDBJ databases">
        <authorList>
            <person name="Weinstock G."/>
            <person name="Sodergren E."/>
            <person name="Clifton S."/>
            <person name="Fulton L."/>
            <person name="Fulton B."/>
            <person name="Courtney L."/>
            <person name="Fronick C."/>
            <person name="Harrison M."/>
            <person name="Strong C."/>
            <person name="Farmer C."/>
            <person name="Delahaunty K."/>
            <person name="Markovic C."/>
            <person name="Hall O."/>
            <person name="Minx P."/>
            <person name="Tomlinson C."/>
            <person name="Mitreva M."/>
            <person name="Hou S."/>
            <person name="Wollam A."/>
            <person name="Pepin K.H."/>
            <person name="Johnson M."/>
            <person name="Bhonagiri V."/>
            <person name="Zhang X."/>
            <person name="Suruliraj S."/>
            <person name="Warren W."/>
            <person name="Chinwalla A."/>
            <person name="Mardis E.R."/>
            <person name="Wilson R.K."/>
        </authorList>
    </citation>
    <scope>NUCLEOTIDE SEQUENCE [LARGE SCALE GENOMIC DNA]</scope>
    <source>
        <strain evidence="6 7">DSM 20306</strain>
    </source>
</reference>
<keyword evidence="7" id="KW-1185">Reference proteome</keyword>
<dbReference type="RefSeq" id="WP_003849121.1">
    <property type="nucleotide sequence ID" value="NZ_CP009244.1"/>
</dbReference>
<dbReference type="Proteomes" id="UP000006015">
    <property type="component" value="Unassembled WGS sequence"/>
</dbReference>
<keyword evidence="3" id="KW-0238">DNA-binding</keyword>
<keyword evidence="2" id="KW-0229">DNA integration</keyword>
<accession>A0ABP2I9N2</accession>
<keyword evidence="4" id="KW-0233">DNA recombination</keyword>
<dbReference type="PANTHER" id="PTHR30629">
    <property type="entry name" value="PROPHAGE INTEGRASE"/>
    <property type="match status" value="1"/>
</dbReference>
<dbReference type="InterPro" id="IPR050808">
    <property type="entry name" value="Phage_Integrase"/>
</dbReference>
<dbReference type="InterPro" id="IPR028259">
    <property type="entry name" value="AP2-like_int_N"/>
</dbReference>